<proteinExistence type="predicted"/>
<dbReference type="PANTHER" id="PTHR35271">
    <property type="entry name" value="ABC TRANSPORTER, SUBSTRATE-BINDING LIPOPROTEIN-RELATED"/>
    <property type="match status" value="1"/>
</dbReference>
<dbReference type="RefSeq" id="WP_307148419.1">
    <property type="nucleotide sequence ID" value="NZ_JAUSTU010000001.1"/>
</dbReference>
<evidence type="ECO:0000313" key="2">
    <source>
        <dbReference type="Proteomes" id="UP001231362"/>
    </source>
</evidence>
<name>A0ABT9UYL5_9BACL</name>
<dbReference type="SUPFAM" id="SSF53822">
    <property type="entry name" value="Periplasmic binding protein-like I"/>
    <property type="match status" value="1"/>
</dbReference>
<dbReference type="Gene3D" id="3.40.50.2300">
    <property type="match status" value="2"/>
</dbReference>
<sequence>MLKKLKVVATVGLMGALLLSGCGGKEKTEGTGSGSSRGGEAEKTYKVGVTQIVEHPSLDAATAGFKKALEESGLKIEFDEQNAQNDLNNAQTIANNFVGDKVDLIFANATPSAQSALNATTDIPIIFTSVTDPVGAKLIDSFEAPGGNVTGTSDMFPDAIAKTVDFIVKDFGAKKIGTIYNTGEQNSTVQVDQIKEALKGKDVELVERSVSTTADVKQAAESLIGEVDVFYIITDNTVVSALDTVIGVANENDIPLFAGETDSVEKGAFAAFGISYDAIGYEAGQMAIQILKGEKKPSEIPSKYPSEVKLVINKKAAAEMNVELKEEWNDIAEFLE</sequence>
<dbReference type="EMBL" id="JAUSTU010000001">
    <property type="protein sequence ID" value="MDQ0153790.1"/>
    <property type="molecule type" value="Genomic_DNA"/>
</dbReference>
<keyword evidence="2" id="KW-1185">Reference proteome</keyword>
<dbReference type="Proteomes" id="UP001231362">
    <property type="component" value="Unassembled WGS sequence"/>
</dbReference>
<dbReference type="Pfam" id="PF04392">
    <property type="entry name" value="ABC_sub_bind"/>
    <property type="match status" value="1"/>
</dbReference>
<comment type="caution">
    <text evidence="1">The sequence shown here is derived from an EMBL/GenBank/DDBJ whole genome shotgun (WGS) entry which is preliminary data.</text>
</comment>
<dbReference type="PROSITE" id="PS51257">
    <property type="entry name" value="PROKAR_LIPOPROTEIN"/>
    <property type="match status" value="1"/>
</dbReference>
<reference evidence="1 2" key="1">
    <citation type="submission" date="2023-07" db="EMBL/GenBank/DDBJ databases">
        <title>Genomic Encyclopedia of Type Strains, Phase IV (KMG-IV): sequencing the most valuable type-strain genomes for metagenomic binning, comparative biology and taxonomic classification.</title>
        <authorList>
            <person name="Goeker M."/>
        </authorList>
    </citation>
    <scope>NUCLEOTIDE SEQUENCE [LARGE SCALE GENOMIC DNA]</scope>
    <source>
        <strain evidence="1 2">DSM 23948</strain>
    </source>
</reference>
<dbReference type="CDD" id="cd06325">
    <property type="entry name" value="PBP1_ABC_unchar_transporter"/>
    <property type="match status" value="1"/>
</dbReference>
<dbReference type="InterPro" id="IPR007487">
    <property type="entry name" value="ABC_transpt-TYRBP-like"/>
</dbReference>
<dbReference type="PANTHER" id="PTHR35271:SF1">
    <property type="entry name" value="ABC TRANSPORTER, SUBSTRATE-BINDING LIPOPROTEIN"/>
    <property type="match status" value="1"/>
</dbReference>
<organism evidence="1 2">
    <name type="scientific">Anoxybacillus andreesenii</name>
    <dbReference type="NCBI Taxonomy" id="1325932"/>
    <lineage>
        <taxon>Bacteria</taxon>
        <taxon>Bacillati</taxon>
        <taxon>Bacillota</taxon>
        <taxon>Bacilli</taxon>
        <taxon>Bacillales</taxon>
        <taxon>Anoxybacillaceae</taxon>
        <taxon>Anoxybacillus</taxon>
    </lineage>
</organism>
<protein>
    <submittedName>
        <fullName evidence="1">ABC transport system substrate-binding protein</fullName>
    </submittedName>
</protein>
<accession>A0ABT9UYL5</accession>
<evidence type="ECO:0000313" key="1">
    <source>
        <dbReference type="EMBL" id="MDQ0153790.1"/>
    </source>
</evidence>
<gene>
    <name evidence="1" type="ORF">J2S07_000088</name>
</gene>
<dbReference type="InterPro" id="IPR028082">
    <property type="entry name" value="Peripla_BP_I"/>
</dbReference>